<keyword evidence="1" id="KW-0472">Membrane</keyword>
<reference evidence="2 3" key="1">
    <citation type="journal article" date="2016" name="Appl. Environ. Microbiol.">
        <title>Function and Phylogeny of Bacterial Butyryl Coenzyme A:Acetate Transferases and Their Diversity in the Proximal Colon of Swine.</title>
        <authorList>
            <person name="Trachsel J."/>
            <person name="Bayles D.O."/>
            <person name="Looft T."/>
            <person name="Levine U.Y."/>
            <person name="Allen H.K."/>
        </authorList>
    </citation>
    <scope>NUCLEOTIDE SEQUENCE [LARGE SCALE GENOMIC DNA]</scope>
    <source>
        <strain evidence="2 3">35-6-1</strain>
    </source>
</reference>
<keyword evidence="1" id="KW-1133">Transmembrane helix</keyword>
<protein>
    <recommendedName>
        <fullName evidence="4">DUF3592 domain-containing protein</fullName>
    </recommendedName>
</protein>
<accession>A0A1U7LXV1</accession>
<evidence type="ECO:0000313" key="2">
    <source>
        <dbReference type="EMBL" id="OLR64178.1"/>
    </source>
</evidence>
<sequence length="125" mass="14354">MEKQFIYISATILLVFGLVDLGRSYILRNNTEYTVGKVISIWQPNPESVKKGNSKWAQFEYSINGKTYVSKNKIQVPMSMEKGDIKKIKYSKREPEKIYSFSLTRAFVLCAVSVVLFIVGKFNLL</sequence>
<dbReference type="AlphaFoldDB" id="A0A1U7LXV1"/>
<feature type="transmembrane region" description="Helical" evidence="1">
    <location>
        <begin position="6"/>
        <end position="27"/>
    </location>
</feature>
<keyword evidence="1" id="KW-0812">Transmembrane</keyword>
<dbReference type="EMBL" id="MJIH01000001">
    <property type="protein sequence ID" value="OLR64178.1"/>
    <property type="molecule type" value="Genomic_DNA"/>
</dbReference>
<evidence type="ECO:0008006" key="4">
    <source>
        <dbReference type="Google" id="ProtNLM"/>
    </source>
</evidence>
<feature type="transmembrane region" description="Helical" evidence="1">
    <location>
        <begin position="98"/>
        <end position="119"/>
    </location>
</feature>
<dbReference type="Proteomes" id="UP000187166">
    <property type="component" value="Unassembled WGS sequence"/>
</dbReference>
<evidence type="ECO:0000256" key="1">
    <source>
        <dbReference type="SAM" id="Phobius"/>
    </source>
</evidence>
<gene>
    <name evidence="2" type="ORF">BIV18_00760</name>
</gene>
<keyword evidence="3" id="KW-1185">Reference proteome</keyword>
<organism evidence="2 3">
    <name type="scientific">Peptoniphilus porci</name>
    <dbReference type="NCBI Taxonomy" id="2652280"/>
    <lineage>
        <taxon>Bacteria</taxon>
        <taxon>Bacillati</taxon>
        <taxon>Bacillota</taxon>
        <taxon>Tissierellia</taxon>
        <taxon>Tissierellales</taxon>
        <taxon>Peptoniphilaceae</taxon>
        <taxon>Peptoniphilus</taxon>
    </lineage>
</organism>
<evidence type="ECO:0000313" key="3">
    <source>
        <dbReference type="Proteomes" id="UP000187166"/>
    </source>
</evidence>
<comment type="caution">
    <text evidence="2">The sequence shown here is derived from an EMBL/GenBank/DDBJ whole genome shotgun (WGS) entry which is preliminary data.</text>
</comment>
<proteinExistence type="predicted"/>
<dbReference type="STRING" id="1465756.BIV18_00760"/>
<name>A0A1U7LXV1_9FIRM</name>